<evidence type="ECO:0000313" key="1">
    <source>
        <dbReference type="EMBL" id="HIX50204.1"/>
    </source>
</evidence>
<organism evidence="1 2">
    <name type="scientific">Candidatus Borkfalkia faecavium</name>
    <dbReference type="NCBI Taxonomy" id="2838508"/>
    <lineage>
        <taxon>Bacteria</taxon>
        <taxon>Bacillati</taxon>
        <taxon>Bacillota</taxon>
        <taxon>Clostridia</taxon>
        <taxon>Christensenellales</taxon>
        <taxon>Christensenellaceae</taxon>
        <taxon>Candidatus Borkfalkia</taxon>
    </lineage>
</organism>
<name>A0A9D1W099_9FIRM</name>
<sequence>MLSVLLQKREGYAFCYALQDGAAVFYGGMTPAGELVCDEACTQKELMLRTLVFKCMNDFVPRVTTRGVWGVPPERFGFRREGEAYAAELADLRLPHDCKE</sequence>
<protein>
    <submittedName>
        <fullName evidence="1">Uncharacterized protein</fullName>
    </submittedName>
</protein>
<dbReference type="AlphaFoldDB" id="A0A9D1W099"/>
<evidence type="ECO:0000313" key="2">
    <source>
        <dbReference type="Proteomes" id="UP000886847"/>
    </source>
</evidence>
<reference evidence="1" key="1">
    <citation type="journal article" date="2021" name="PeerJ">
        <title>Extensive microbial diversity within the chicken gut microbiome revealed by metagenomics and culture.</title>
        <authorList>
            <person name="Gilroy R."/>
            <person name="Ravi A."/>
            <person name="Getino M."/>
            <person name="Pursley I."/>
            <person name="Horton D.L."/>
            <person name="Alikhan N.F."/>
            <person name="Baker D."/>
            <person name="Gharbi K."/>
            <person name="Hall N."/>
            <person name="Watson M."/>
            <person name="Adriaenssens E.M."/>
            <person name="Foster-Nyarko E."/>
            <person name="Jarju S."/>
            <person name="Secka A."/>
            <person name="Antonio M."/>
            <person name="Oren A."/>
            <person name="Chaudhuri R.R."/>
            <person name="La Ragione R."/>
            <person name="Hildebrand F."/>
            <person name="Pallen M.J."/>
        </authorList>
    </citation>
    <scope>NUCLEOTIDE SEQUENCE</scope>
    <source>
        <strain evidence="1">2189</strain>
    </source>
</reference>
<proteinExistence type="predicted"/>
<accession>A0A9D1W099</accession>
<reference evidence="1" key="2">
    <citation type="submission" date="2021-04" db="EMBL/GenBank/DDBJ databases">
        <authorList>
            <person name="Gilroy R."/>
        </authorList>
    </citation>
    <scope>NUCLEOTIDE SEQUENCE</scope>
    <source>
        <strain evidence="1">2189</strain>
    </source>
</reference>
<dbReference type="Proteomes" id="UP000886847">
    <property type="component" value="Unassembled WGS sequence"/>
</dbReference>
<dbReference type="EMBL" id="DXEW01000015">
    <property type="protein sequence ID" value="HIX50204.1"/>
    <property type="molecule type" value="Genomic_DNA"/>
</dbReference>
<comment type="caution">
    <text evidence="1">The sequence shown here is derived from an EMBL/GenBank/DDBJ whole genome shotgun (WGS) entry which is preliminary data.</text>
</comment>
<gene>
    <name evidence="1" type="ORF">H9851_02870</name>
</gene>